<dbReference type="Pfam" id="PF13376">
    <property type="entry name" value="OmdA"/>
    <property type="match status" value="1"/>
</dbReference>
<dbReference type="OrthoDB" id="9803948at2"/>
<organism evidence="1 2">
    <name type="scientific">Dietzia timorensis</name>
    <dbReference type="NCBI Taxonomy" id="499555"/>
    <lineage>
        <taxon>Bacteria</taxon>
        <taxon>Bacillati</taxon>
        <taxon>Actinomycetota</taxon>
        <taxon>Actinomycetes</taxon>
        <taxon>Mycobacteriales</taxon>
        <taxon>Dietziaceae</taxon>
        <taxon>Dietzia</taxon>
    </lineage>
</organism>
<keyword evidence="2" id="KW-1185">Reference proteome</keyword>
<dbReference type="InterPro" id="IPR037079">
    <property type="entry name" value="AF2212/PG0164-like_sf"/>
</dbReference>
<dbReference type="EMBL" id="CP015961">
    <property type="protein sequence ID" value="ANI93398.1"/>
    <property type="molecule type" value="Genomic_DNA"/>
</dbReference>
<sequence length="189" mass="20571">MAEKTATKKNSAPATSIDFSAEVDRLGERLIVRLPEAASKELPSRGQVAVNAKMNDHAFDTVLEPDGKKGHWISVGAALEKALGLDGGTEVAVEVTPTKEWPEPEVPDDLRAALDAAPELIGTWEDITPMARWEWVRWIGATKSAATRDKRVHVTIDKIDNGKRRPCCFDLSSCTDPELAKSGKLVDSL</sequence>
<gene>
    <name evidence="1" type="ORF">BJL86_2638</name>
</gene>
<reference evidence="1 2" key="1">
    <citation type="submission" date="2016-06" db="EMBL/GenBank/DDBJ databases">
        <title>Complete genome sequence of a saline-alkali tolerant type strain Dietzia timorensis ID05-A0528T.</title>
        <authorList>
            <person name="Wu X."/>
        </authorList>
    </citation>
    <scope>NUCLEOTIDE SEQUENCE [LARGE SCALE GENOMIC DNA]</scope>
    <source>
        <strain evidence="1 2">ID05-A0528</strain>
    </source>
</reference>
<dbReference type="Proteomes" id="UP000186104">
    <property type="component" value="Chromosome"/>
</dbReference>
<dbReference type="SUPFAM" id="SSF141694">
    <property type="entry name" value="AF2212/PG0164-like"/>
    <property type="match status" value="1"/>
</dbReference>
<dbReference type="STRING" id="499555.BJL86_2638"/>
<name>A0A173LP35_9ACTN</name>
<dbReference type="InterPro" id="IPR015018">
    <property type="entry name" value="DUF1905"/>
</dbReference>
<evidence type="ECO:0000313" key="1">
    <source>
        <dbReference type="EMBL" id="ANI93398.1"/>
    </source>
</evidence>
<accession>A0A173LP35</accession>
<dbReference type="AlphaFoldDB" id="A0A173LP35"/>
<dbReference type="RefSeq" id="WP_067472376.1">
    <property type="nucleotide sequence ID" value="NZ_CP015961.1"/>
</dbReference>
<dbReference type="Gene3D" id="2.40.30.100">
    <property type="entry name" value="AF2212/PG0164-like"/>
    <property type="match status" value="1"/>
</dbReference>
<proteinExistence type="predicted"/>
<dbReference type="KEGG" id="dtm:BJL86_2638"/>
<evidence type="ECO:0008006" key="3">
    <source>
        <dbReference type="Google" id="ProtNLM"/>
    </source>
</evidence>
<protein>
    <recommendedName>
        <fullName evidence="3">DUF1905 domain-containing protein</fullName>
    </recommendedName>
</protein>
<evidence type="ECO:0000313" key="2">
    <source>
        <dbReference type="Proteomes" id="UP000186104"/>
    </source>
</evidence>
<dbReference type="Pfam" id="PF08922">
    <property type="entry name" value="DUF1905"/>
    <property type="match status" value="1"/>
</dbReference>